<accession>A0A4Q2KDA4</accession>
<dbReference type="AlphaFoldDB" id="A0A4Q2KDA4"/>
<dbReference type="InterPro" id="IPR024747">
    <property type="entry name" value="Pyridox_Oxase-rel"/>
</dbReference>
<evidence type="ECO:0000313" key="1">
    <source>
        <dbReference type="EMBL" id="RXZ61373.1"/>
    </source>
</evidence>
<dbReference type="SUPFAM" id="SSF50475">
    <property type="entry name" value="FMN-binding split barrel"/>
    <property type="match status" value="1"/>
</dbReference>
<dbReference type="PANTHER" id="PTHR34071:SF2">
    <property type="entry name" value="FLAVIN-NUCLEOTIDE-BINDING PROTEIN"/>
    <property type="match status" value="1"/>
</dbReference>
<organism evidence="1 2">
    <name type="scientific">Candidatus Borkfalkia ceftriaxoniphila</name>
    <dbReference type="NCBI Taxonomy" id="2508949"/>
    <lineage>
        <taxon>Bacteria</taxon>
        <taxon>Bacillati</taxon>
        <taxon>Bacillota</taxon>
        <taxon>Clostridia</taxon>
        <taxon>Christensenellales</taxon>
        <taxon>Christensenellaceae</taxon>
        <taxon>Candidatus Borkfalkia</taxon>
    </lineage>
</organism>
<gene>
    <name evidence="1" type="ORF">ESZ91_03005</name>
</gene>
<evidence type="ECO:0008006" key="3">
    <source>
        <dbReference type="Google" id="ProtNLM"/>
    </source>
</evidence>
<keyword evidence="2" id="KW-1185">Reference proteome</keyword>
<proteinExistence type="predicted"/>
<reference evidence="1 2" key="1">
    <citation type="journal article" date="2019" name="Gut">
        <title>Antibiotics-induced monodominance of a novel gut bacterial order.</title>
        <authorList>
            <person name="Hildebrand F."/>
            <person name="Moitinho-Silva L."/>
            <person name="Blasche S."/>
            <person name="Jahn M.T."/>
            <person name="Gossmann T.I."/>
            <person name="Heuerta-Cepas J."/>
            <person name="Hercog R."/>
            <person name="Luetge M."/>
            <person name="Bahram M."/>
            <person name="Pryszlak A."/>
            <person name="Alves R.J."/>
            <person name="Waszak S.M."/>
            <person name="Zhu A."/>
            <person name="Ye L."/>
            <person name="Costea P.I."/>
            <person name="Aalvink S."/>
            <person name="Belzer C."/>
            <person name="Forslund S.K."/>
            <person name="Sunagawa S."/>
            <person name="Hentschel U."/>
            <person name="Merten C."/>
            <person name="Patil K.R."/>
            <person name="Benes V."/>
            <person name="Bork P."/>
        </authorList>
    </citation>
    <scope>NUCLEOTIDE SEQUENCE [LARGE SCALE GENOMIC DNA]</scope>
    <source>
        <strain evidence="1 2">HDS1380</strain>
    </source>
</reference>
<dbReference type="InterPro" id="IPR012349">
    <property type="entry name" value="Split_barrel_FMN-bd"/>
</dbReference>
<dbReference type="Proteomes" id="UP000291269">
    <property type="component" value="Unassembled WGS sequence"/>
</dbReference>
<sequence>MKRWAGCRRKRYTARCWRNRRSRRRSKITVPNSLSVRRAERAIAGADDVFETLLRCDALSLALCGEDAPYVVPVNFGAERKDGKIVLYLHCADGGKKLELLKKDPRASICAFRQFGVYGADSPCSYTADYESVCGSGRAEIVTDEPSRLHALRVLLSHYTDRVFENESFEPRALAHTVIIRIVLDAVSGKRRIVRK</sequence>
<dbReference type="PANTHER" id="PTHR34071">
    <property type="entry name" value="5-NITROIMIDAZOLE ANTIBIOTICS RESISTANCE PROTEIN, NIMA-FAMILY-RELATED PROTEIN-RELATED"/>
    <property type="match status" value="1"/>
</dbReference>
<protein>
    <recommendedName>
        <fullName evidence="3">Pyridoxamine 5'-phosphate oxidase family protein</fullName>
    </recommendedName>
</protein>
<dbReference type="Pfam" id="PF12900">
    <property type="entry name" value="Pyridox_ox_2"/>
    <property type="match status" value="1"/>
</dbReference>
<dbReference type="EMBL" id="SDOZ01000002">
    <property type="protein sequence ID" value="RXZ61373.1"/>
    <property type="molecule type" value="Genomic_DNA"/>
</dbReference>
<dbReference type="OrthoDB" id="9794935at2"/>
<evidence type="ECO:0000313" key="2">
    <source>
        <dbReference type="Proteomes" id="UP000291269"/>
    </source>
</evidence>
<dbReference type="Gene3D" id="2.30.110.10">
    <property type="entry name" value="Electron Transport, Fmn-binding Protein, Chain A"/>
    <property type="match status" value="1"/>
</dbReference>
<comment type="caution">
    <text evidence="1">The sequence shown here is derived from an EMBL/GenBank/DDBJ whole genome shotgun (WGS) entry which is preliminary data.</text>
</comment>
<name>A0A4Q2KDA4_9FIRM</name>